<dbReference type="PANTHER" id="PTHR33318:SF7">
    <property type="entry name" value="PROTEIN JASON"/>
    <property type="match status" value="1"/>
</dbReference>
<evidence type="ECO:0000256" key="1">
    <source>
        <dbReference type="SAM" id="MobiDB-lite"/>
    </source>
</evidence>
<keyword evidence="3" id="KW-1185">Reference proteome</keyword>
<feature type="region of interest" description="Disordered" evidence="1">
    <location>
        <begin position="485"/>
        <end position="524"/>
    </location>
</feature>
<comment type="caution">
    <text evidence="2">The sequence shown here is derived from an EMBL/GenBank/DDBJ whole genome shotgun (WGS) entry which is preliminary data.</text>
</comment>
<gene>
    <name evidence="2" type="ORF">SASPL_154028</name>
</gene>
<dbReference type="EMBL" id="PNBA02000022">
    <property type="protein sequence ID" value="KAG6385200.1"/>
    <property type="molecule type" value="Genomic_DNA"/>
</dbReference>
<reference evidence="2" key="2">
    <citation type="submission" date="2020-08" db="EMBL/GenBank/DDBJ databases">
        <title>Plant Genome Project.</title>
        <authorList>
            <person name="Zhang R.-G."/>
        </authorList>
    </citation>
    <scope>NUCLEOTIDE SEQUENCE</scope>
    <source>
        <strain evidence="2">Huo1</strain>
        <tissue evidence="2">Leaf</tissue>
    </source>
</reference>
<dbReference type="AlphaFoldDB" id="A0A8X8VZD5"/>
<dbReference type="GO" id="GO:0007142">
    <property type="term" value="P:male meiosis II"/>
    <property type="evidence" value="ECO:0007669"/>
    <property type="project" value="InterPro"/>
</dbReference>
<protein>
    <recommendedName>
        <fullName evidence="4">Protein JASON</fullName>
    </recommendedName>
</protein>
<name>A0A8X8VZD5_SALSN</name>
<evidence type="ECO:0000313" key="3">
    <source>
        <dbReference type="Proteomes" id="UP000298416"/>
    </source>
</evidence>
<feature type="compositionally biased region" description="Basic and acidic residues" evidence="1">
    <location>
        <begin position="258"/>
        <end position="268"/>
    </location>
</feature>
<feature type="compositionally biased region" description="Polar residues" evidence="1">
    <location>
        <begin position="269"/>
        <end position="284"/>
    </location>
</feature>
<feature type="region of interest" description="Disordered" evidence="1">
    <location>
        <begin position="342"/>
        <end position="365"/>
    </location>
</feature>
<sequence>MAWFSGVKKKEGGERVGVLGFLRLVVAATMGCFFGCLRVKEPHSRHKTTPEKERLVHRDRNALSSLFLTDGLQESEDDLNRKTISEEIDIKELKDEYGIAMHVEADHLLNGSADLSLTSMASVYIAKFLKACGTLLETPVENRKVSRKWVDTDTHKEESSPLMTCVSTEQLKLMDPLDESLTSAKTCGKWVTGEGFLVGTPSSVLTARDNTRRDSTSSTQSSDNHGAITPNNETDEAHRSAVSPEAFASTVRRTNKSVHFECHSDRSSKNSVQRIKQSGSSGDSRVSMPSPYPTPLHLTDEMQTPGTVFPSYTNNMAGGTTNIRSQYVYSVLNPIQYQSQWNGLNEENSDPNHQRESPKPNDEATLISTPMSVALKDAPSLKSVKKEELSLSEWIKSQPANQEGSNGHAGQNVHNWRSPGDRPILGMVAAHWYDEEATHVSPKWWGVNGIPNTTTKYKEDQKVSWHATPFEERLEKALSEDSFISQRKQISGGPPVEFDECEESDTASSEPQSSSSHPSSVVTV</sequence>
<feature type="compositionally biased region" description="Low complexity" evidence="1">
    <location>
        <begin position="506"/>
        <end position="524"/>
    </location>
</feature>
<evidence type="ECO:0008006" key="4">
    <source>
        <dbReference type="Google" id="ProtNLM"/>
    </source>
</evidence>
<feature type="compositionally biased region" description="Basic and acidic residues" evidence="1">
    <location>
        <begin position="350"/>
        <end position="362"/>
    </location>
</feature>
<accession>A0A8X8VZD5</accession>
<reference evidence="2" key="1">
    <citation type="submission" date="2018-01" db="EMBL/GenBank/DDBJ databases">
        <authorList>
            <person name="Mao J.F."/>
        </authorList>
    </citation>
    <scope>NUCLEOTIDE SEQUENCE</scope>
    <source>
        <strain evidence="2">Huo1</strain>
        <tissue evidence="2">Leaf</tissue>
    </source>
</reference>
<organism evidence="2">
    <name type="scientific">Salvia splendens</name>
    <name type="common">Scarlet sage</name>
    <dbReference type="NCBI Taxonomy" id="180675"/>
    <lineage>
        <taxon>Eukaryota</taxon>
        <taxon>Viridiplantae</taxon>
        <taxon>Streptophyta</taxon>
        <taxon>Embryophyta</taxon>
        <taxon>Tracheophyta</taxon>
        <taxon>Spermatophyta</taxon>
        <taxon>Magnoliopsida</taxon>
        <taxon>eudicotyledons</taxon>
        <taxon>Gunneridae</taxon>
        <taxon>Pentapetalae</taxon>
        <taxon>asterids</taxon>
        <taxon>lamiids</taxon>
        <taxon>Lamiales</taxon>
        <taxon>Lamiaceae</taxon>
        <taxon>Nepetoideae</taxon>
        <taxon>Mentheae</taxon>
        <taxon>Salviinae</taxon>
        <taxon>Salvia</taxon>
        <taxon>Salvia subgen. Calosphace</taxon>
        <taxon>core Calosphace</taxon>
    </lineage>
</organism>
<evidence type="ECO:0000313" key="2">
    <source>
        <dbReference type="EMBL" id="KAG6385200.1"/>
    </source>
</evidence>
<dbReference type="Proteomes" id="UP000298416">
    <property type="component" value="Unassembled WGS sequence"/>
</dbReference>
<feature type="region of interest" description="Disordered" evidence="1">
    <location>
        <begin position="207"/>
        <end position="292"/>
    </location>
</feature>
<proteinExistence type="predicted"/>
<dbReference type="PANTHER" id="PTHR33318">
    <property type="entry name" value="ASPARTYL/GLUTAMYL-TRNA(ASN/GLN) AMIDOTRANSFERASE SUBUNIT"/>
    <property type="match status" value="1"/>
</dbReference>
<dbReference type="InterPro" id="IPR039300">
    <property type="entry name" value="JASON"/>
</dbReference>